<dbReference type="RefSeq" id="WP_188524987.1">
    <property type="nucleotide sequence ID" value="NZ_BMDG01000013.1"/>
</dbReference>
<dbReference type="Gene3D" id="3.30.420.40">
    <property type="match status" value="2"/>
</dbReference>
<dbReference type="EMBL" id="BMDG01000013">
    <property type="protein sequence ID" value="GGI11155.1"/>
    <property type="molecule type" value="Genomic_DNA"/>
</dbReference>
<dbReference type="Pfam" id="PF00480">
    <property type="entry name" value="ROK"/>
    <property type="match status" value="1"/>
</dbReference>
<evidence type="ECO:0000313" key="3">
    <source>
        <dbReference type="EMBL" id="GGI11155.1"/>
    </source>
</evidence>
<evidence type="ECO:0000259" key="2">
    <source>
        <dbReference type="Pfam" id="PF09339"/>
    </source>
</evidence>
<proteinExistence type="inferred from homology"/>
<evidence type="ECO:0000313" key="4">
    <source>
        <dbReference type="Proteomes" id="UP000632535"/>
    </source>
</evidence>
<dbReference type="PANTHER" id="PTHR18964:SF149">
    <property type="entry name" value="BIFUNCTIONAL UDP-N-ACETYLGLUCOSAMINE 2-EPIMERASE_N-ACETYLMANNOSAMINE KINASE"/>
    <property type="match status" value="1"/>
</dbReference>
<dbReference type="Pfam" id="PF09339">
    <property type="entry name" value="HTH_IclR"/>
    <property type="match status" value="1"/>
</dbReference>
<accession>A0ABQ2BDB9</accession>
<gene>
    <name evidence="3" type="ORF">GCM10007368_34800</name>
</gene>
<dbReference type="InterPro" id="IPR036390">
    <property type="entry name" value="WH_DNA-bd_sf"/>
</dbReference>
<dbReference type="InterPro" id="IPR000600">
    <property type="entry name" value="ROK"/>
</dbReference>
<feature type="domain" description="HTH iclR-type" evidence="2">
    <location>
        <begin position="30"/>
        <end position="64"/>
    </location>
</feature>
<dbReference type="SUPFAM" id="SSF46785">
    <property type="entry name" value="Winged helix' DNA-binding domain"/>
    <property type="match status" value="1"/>
</dbReference>
<keyword evidence="4" id="KW-1185">Reference proteome</keyword>
<protein>
    <submittedName>
        <fullName evidence="3">Transcriptional regulator</fullName>
    </submittedName>
</protein>
<dbReference type="Proteomes" id="UP000632535">
    <property type="component" value="Unassembled WGS sequence"/>
</dbReference>
<dbReference type="PANTHER" id="PTHR18964">
    <property type="entry name" value="ROK (REPRESSOR, ORF, KINASE) FAMILY"/>
    <property type="match status" value="1"/>
</dbReference>
<dbReference type="CDD" id="cd23763">
    <property type="entry name" value="ASKHA_ATPase_ROK"/>
    <property type="match status" value="1"/>
</dbReference>
<comment type="similarity">
    <text evidence="1">Belongs to the ROK (NagC/XylR) family.</text>
</comment>
<dbReference type="InterPro" id="IPR036388">
    <property type="entry name" value="WH-like_DNA-bd_sf"/>
</dbReference>
<sequence length="401" mass="41015">MTNGAEASTPSTNLLRRLNAERVLQEVWDGEPVTASALMAATGLARSTVLTLCRTLTDRGWLTELDDARAAGAYTKGRPALRYAFRPDAALVVGVDAGQHRVSAAVADLHGRVLASRAVHLDPESGADARRAAVLGAVDEALADTGRGDDAVAAVVVGVPAPVATTGVPAGERNPFWALMNPGLGDLFAPRGWETVVENDANLAAVAEAEHAGGSPAYAALLVGERLGAGVVLDGELRRGPRGAIGELRILDLVRGVGSSDGLGAQAREEARAAVADGEAEGTPLAAVDPHLLDAEHVLAAAAAGDAVARRICAGLADRLARVCVVLAGLLDLDRVVVTGAMAPSLGPVVEHARTLLPAHLHDPALEVVISDLGPDVVRTGAVRQAVGLVRAHALDRELAG</sequence>
<dbReference type="InterPro" id="IPR043129">
    <property type="entry name" value="ATPase_NBD"/>
</dbReference>
<organism evidence="3 4">
    <name type="scientific">Isoptericola cucumis</name>
    <dbReference type="NCBI Taxonomy" id="1776856"/>
    <lineage>
        <taxon>Bacteria</taxon>
        <taxon>Bacillati</taxon>
        <taxon>Actinomycetota</taxon>
        <taxon>Actinomycetes</taxon>
        <taxon>Micrococcales</taxon>
        <taxon>Promicromonosporaceae</taxon>
        <taxon>Isoptericola</taxon>
    </lineage>
</organism>
<dbReference type="SUPFAM" id="SSF53067">
    <property type="entry name" value="Actin-like ATPase domain"/>
    <property type="match status" value="1"/>
</dbReference>
<dbReference type="InterPro" id="IPR005471">
    <property type="entry name" value="Tscrpt_reg_IclR_N"/>
</dbReference>
<name>A0ABQ2BDB9_9MICO</name>
<reference evidence="4" key="1">
    <citation type="journal article" date="2019" name="Int. J. Syst. Evol. Microbiol.">
        <title>The Global Catalogue of Microorganisms (GCM) 10K type strain sequencing project: providing services to taxonomists for standard genome sequencing and annotation.</title>
        <authorList>
            <consortium name="The Broad Institute Genomics Platform"/>
            <consortium name="The Broad Institute Genome Sequencing Center for Infectious Disease"/>
            <person name="Wu L."/>
            <person name="Ma J."/>
        </authorList>
    </citation>
    <scope>NUCLEOTIDE SEQUENCE [LARGE SCALE GENOMIC DNA]</scope>
    <source>
        <strain evidence="4">CCM 8653</strain>
    </source>
</reference>
<comment type="caution">
    <text evidence="3">The sequence shown here is derived from an EMBL/GenBank/DDBJ whole genome shotgun (WGS) entry which is preliminary data.</text>
</comment>
<evidence type="ECO:0000256" key="1">
    <source>
        <dbReference type="ARBA" id="ARBA00006479"/>
    </source>
</evidence>
<dbReference type="Gene3D" id="1.10.10.10">
    <property type="entry name" value="Winged helix-like DNA-binding domain superfamily/Winged helix DNA-binding domain"/>
    <property type="match status" value="1"/>
</dbReference>